<dbReference type="Gene3D" id="3.20.20.80">
    <property type="entry name" value="Glycosidases"/>
    <property type="match status" value="2"/>
</dbReference>
<evidence type="ECO:0000256" key="12">
    <source>
        <dbReference type="ARBA" id="ARBA00023180"/>
    </source>
</evidence>
<dbReference type="STRING" id="240176.A8NEC7"/>
<evidence type="ECO:0000256" key="11">
    <source>
        <dbReference type="ARBA" id="ARBA00023136"/>
    </source>
</evidence>
<dbReference type="OrthoDB" id="941679at2759"/>
<dbReference type="InterPro" id="IPR017853">
    <property type="entry name" value="GH"/>
</dbReference>
<keyword evidence="15" id="KW-0624">Polysaccharide degradation</keyword>
<dbReference type="InterPro" id="IPR050732">
    <property type="entry name" value="Beta-glucan_modifiers"/>
</dbReference>
<evidence type="ECO:0000256" key="4">
    <source>
        <dbReference type="ARBA" id="ARBA00008773"/>
    </source>
</evidence>
<dbReference type="GO" id="GO:0042973">
    <property type="term" value="F:glucan endo-1,3-beta-D-glucosidase activity"/>
    <property type="evidence" value="ECO:0007669"/>
    <property type="project" value="UniProtKB-EC"/>
</dbReference>
<comment type="similarity">
    <text evidence="4 19">Belongs to the glycosyl hydrolase 17 family.</text>
</comment>
<organism evidence="21 22">
    <name type="scientific">Coprinopsis cinerea (strain Okayama-7 / 130 / ATCC MYA-4618 / FGSC 9003)</name>
    <name type="common">Inky cap fungus</name>
    <name type="synonym">Hormographiella aspergillata</name>
    <dbReference type="NCBI Taxonomy" id="240176"/>
    <lineage>
        <taxon>Eukaryota</taxon>
        <taxon>Fungi</taxon>
        <taxon>Dikarya</taxon>
        <taxon>Basidiomycota</taxon>
        <taxon>Agaricomycotina</taxon>
        <taxon>Agaricomycetes</taxon>
        <taxon>Agaricomycetidae</taxon>
        <taxon>Agaricales</taxon>
        <taxon>Agaricineae</taxon>
        <taxon>Psathyrellaceae</taxon>
        <taxon>Coprinopsis</taxon>
    </lineage>
</organism>
<dbReference type="GO" id="GO:0000272">
    <property type="term" value="P:polysaccharide catabolic process"/>
    <property type="evidence" value="ECO:0007669"/>
    <property type="project" value="UniProtKB-KW"/>
</dbReference>
<dbReference type="SUPFAM" id="SSF51445">
    <property type="entry name" value="(Trans)glycosidases"/>
    <property type="match status" value="1"/>
</dbReference>
<dbReference type="KEGG" id="cci:CC1G_01052"/>
<dbReference type="GO" id="GO:0009986">
    <property type="term" value="C:cell surface"/>
    <property type="evidence" value="ECO:0007669"/>
    <property type="project" value="TreeGrafter"/>
</dbReference>
<evidence type="ECO:0000256" key="18">
    <source>
        <dbReference type="ARBA" id="ARBA00043078"/>
    </source>
</evidence>
<evidence type="ECO:0000313" key="22">
    <source>
        <dbReference type="Proteomes" id="UP000001861"/>
    </source>
</evidence>
<sequence>MNLFAQFVTLSLAFLSVNAVNNFGGIVASNSASTGSYTCRTQQQASVNADLVDFSCACLGVASSLDTLKWNDLANTARNNGFSSIRVLSVEPGCDALNRAATAAASAGLTVLAGIWVDGTMAQSAANIQRDAALFRDAVRRFGAGRFRGLTVGNEVNDSPANIINKVNEVRNFLRSNGVNTPVSTVHTWVHIRDNRVLCNGDFVGANAHAFFDGNVVGQQTGDFVFKTVVPSLKGACPGKQLWITESGWPSRGPSRGRAVASVAEARTALLNLNCACRDDRSVSVYAFEADDSLWKPGNDNERSFGIFGKHNLGEVFAPC</sequence>
<evidence type="ECO:0000256" key="20">
    <source>
        <dbReference type="SAM" id="SignalP"/>
    </source>
</evidence>
<keyword evidence="6" id="KW-1003">Cell membrane</keyword>
<dbReference type="InterPro" id="IPR000490">
    <property type="entry name" value="Glyco_hydro_17"/>
</dbReference>
<dbReference type="GO" id="GO:0005886">
    <property type="term" value="C:plasma membrane"/>
    <property type="evidence" value="ECO:0007669"/>
    <property type="project" value="UniProtKB-SubCell"/>
</dbReference>
<dbReference type="InParanoid" id="A8NEC7"/>
<keyword evidence="8" id="KW-0964">Secreted</keyword>
<evidence type="ECO:0000256" key="6">
    <source>
        <dbReference type="ARBA" id="ARBA00022475"/>
    </source>
</evidence>
<keyword evidence="11" id="KW-0472">Membrane</keyword>
<evidence type="ECO:0000256" key="9">
    <source>
        <dbReference type="ARBA" id="ARBA00022729"/>
    </source>
</evidence>
<keyword evidence="9 20" id="KW-0732">Signal</keyword>
<evidence type="ECO:0000256" key="3">
    <source>
        <dbReference type="ARBA" id="ARBA00004401"/>
    </source>
</evidence>
<evidence type="ECO:0000256" key="10">
    <source>
        <dbReference type="ARBA" id="ARBA00022801"/>
    </source>
</evidence>
<evidence type="ECO:0000256" key="17">
    <source>
        <dbReference type="ARBA" id="ARBA00042373"/>
    </source>
</evidence>
<evidence type="ECO:0000256" key="15">
    <source>
        <dbReference type="ARBA" id="ARBA00023326"/>
    </source>
</evidence>
<dbReference type="EC" id="3.2.1.39" evidence="5"/>
<keyword evidence="12" id="KW-0325">Glycoprotein</keyword>
<name>A8NEC7_COPC7</name>
<dbReference type="GO" id="GO:0009277">
    <property type="term" value="C:fungal-type cell wall"/>
    <property type="evidence" value="ECO:0007669"/>
    <property type="project" value="TreeGrafter"/>
</dbReference>
<proteinExistence type="inferred from homology"/>
<evidence type="ECO:0000256" key="2">
    <source>
        <dbReference type="ARBA" id="ARBA00004191"/>
    </source>
</evidence>
<feature type="chain" id="PRO_5002727145" description="glucan endo-1,3-beta-D-glucosidase" evidence="20">
    <location>
        <begin position="20"/>
        <end position="320"/>
    </location>
</feature>
<dbReference type="OMA" id="WYTAFDS"/>
<evidence type="ECO:0000256" key="7">
    <source>
        <dbReference type="ARBA" id="ARBA00022512"/>
    </source>
</evidence>
<evidence type="ECO:0000256" key="19">
    <source>
        <dbReference type="RuleBase" id="RU004335"/>
    </source>
</evidence>
<comment type="subcellular location">
    <subcellularLocation>
        <location evidence="3">Cell membrane</location>
        <topology evidence="3">Single-pass type II membrane protein</topology>
    </subcellularLocation>
    <subcellularLocation>
        <location evidence="2">Secreted</location>
        <location evidence="2">Cell wall</location>
    </subcellularLocation>
</comment>
<keyword evidence="7" id="KW-0134">Cell wall</keyword>
<dbReference type="GO" id="GO:0071555">
    <property type="term" value="P:cell wall organization"/>
    <property type="evidence" value="ECO:0007669"/>
    <property type="project" value="UniProtKB-KW"/>
</dbReference>
<evidence type="ECO:0000256" key="8">
    <source>
        <dbReference type="ARBA" id="ARBA00022525"/>
    </source>
</evidence>
<keyword evidence="22" id="KW-1185">Reference proteome</keyword>
<comment type="catalytic activity">
    <reaction evidence="1">
        <text>Hydrolysis of (1-&gt;3)-beta-D-glucosidic linkages in (1-&gt;3)-beta-D-glucans.</text>
        <dbReference type="EC" id="3.2.1.39"/>
    </reaction>
</comment>
<dbReference type="EMBL" id="AACS02000002">
    <property type="protein sequence ID" value="EAU88679.2"/>
    <property type="molecule type" value="Genomic_DNA"/>
</dbReference>
<keyword evidence="13" id="KW-0119">Carbohydrate metabolism</keyword>
<dbReference type="GO" id="GO:0005576">
    <property type="term" value="C:extracellular region"/>
    <property type="evidence" value="ECO:0007669"/>
    <property type="project" value="TreeGrafter"/>
</dbReference>
<comment type="caution">
    <text evidence="21">The sequence shown here is derived from an EMBL/GenBank/DDBJ whole genome shotgun (WGS) entry which is preliminary data.</text>
</comment>
<gene>
    <name evidence="21" type="ORF">CC1G_01052</name>
</gene>
<feature type="signal peptide" evidence="20">
    <location>
        <begin position="1"/>
        <end position="19"/>
    </location>
</feature>
<dbReference type="PANTHER" id="PTHR16631:SF17">
    <property type="entry name" value="GLUCAN ENDO-1,3-BETA-GLUCOSIDASE BTGC"/>
    <property type="match status" value="1"/>
</dbReference>
<evidence type="ECO:0000256" key="16">
    <source>
        <dbReference type="ARBA" id="ARBA00037649"/>
    </source>
</evidence>
<evidence type="ECO:0000313" key="21">
    <source>
        <dbReference type="EMBL" id="EAU88679.2"/>
    </source>
</evidence>
<dbReference type="RefSeq" id="XP_001832990.2">
    <property type="nucleotide sequence ID" value="XM_001832938.2"/>
</dbReference>
<comment type="function">
    <text evidence="16">Glucanases play a role in cell expansion during growth, in cell-cell fusion during mating, and in spore release during sporulation. This enzyme may be involved in beta-glucan degradation. Active on laminarin and lichenan.</text>
</comment>
<dbReference type="GeneID" id="6009481"/>
<accession>A8NEC7</accession>
<evidence type="ECO:0000256" key="1">
    <source>
        <dbReference type="ARBA" id="ARBA00000382"/>
    </source>
</evidence>
<dbReference type="HOGENOM" id="CLU_082781_0_0_1"/>
<reference evidence="21 22" key="1">
    <citation type="journal article" date="2010" name="Proc. Natl. Acad. Sci. U.S.A.">
        <title>Insights into evolution of multicellular fungi from the assembled chromosomes of the mushroom Coprinopsis cinerea (Coprinus cinereus).</title>
        <authorList>
            <person name="Stajich J.E."/>
            <person name="Wilke S.K."/>
            <person name="Ahren D."/>
            <person name="Au C.H."/>
            <person name="Birren B.W."/>
            <person name="Borodovsky M."/>
            <person name="Burns C."/>
            <person name="Canback B."/>
            <person name="Casselton L.A."/>
            <person name="Cheng C.K."/>
            <person name="Deng J."/>
            <person name="Dietrich F.S."/>
            <person name="Fargo D.C."/>
            <person name="Farman M.L."/>
            <person name="Gathman A.C."/>
            <person name="Goldberg J."/>
            <person name="Guigo R."/>
            <person name="Hoegger P.J."/>
            <person name="Hooker J.B."/>
            <person name="Huggins A."/>
            <person name="James T.Y."/>
            <person name="Kamada T."/>
            <person name="Kilaru S."/>
            <person name="Kodira C."/>
            <person name="Kues U."/>
            <person name="Kupfer D."/>
            <person name="Kwan H.S."/>
            <person name="Lomsadze A."/>
            <person name="Li W."/>
            <person name="Lilly W.W."/>
            <person name="Ma L.J."/>
            <person name="Mackey A.J."/>
            <person name="Manning G."/>
            <person name="Martin F."/>
            <person name="Muraguchi H."/>
            <person name="Natvig D.O."/>
            <person name="Palmerini H."/>
            <person name="Ramesh M.A."/>
            <person name="Rehmeyer C.J."/>
            <person name="Roe B.A."/>
            <person name="Shenoy N."/>
            <person name="Stanke M."/>
            <person name="Ter-Hovhannisyan V."/>
            <person name="Tunlid A."/>
            <person name="Velagapudi R."/>
            <person name="Vision T.J."/>
            <person name="Zeng Q."/>
            <person name="Zolan M.E."/>
            <person name="Pukkila P.J."/>
        </authorList>
    </citation>
    <scope>NUCLEOTIDE SEQUENCE [LARGE SCALE GENOMIC DNA]</scope>
    <source>
        <strain evidence="22">Okayama-7 / 130 / ATCC MYA-4618 / FGSC 9003</strain>
    </source>
</reference>
<dbReference type="eggNOG" id="ENOG502QTKT">
    <property type="taxonomic scope" value="Eukaryota"/>
</dbReference>
<dbReference type="PANTHER" id="PTHR16631">
    <property type="entry name" value="GLUCAN 1,3-BETA-GLUCOSIDASE"/>
    <property type="match status" value="1"/>
</dbReference>
<dbReference type="Proteomes" id="UP000001861">
    <property type="component" value="Unassembled WGS sequence"/>
</dbReference>
<evidence type="ECO:0000256" key="14">
    <source>
        <dbReference type="ARBA" id="ARBA00023316"/>
    </source>
</evidence>
<dbReference type="AlphaFoldDB" id="A8NEC7"/>
<protein>
    <recommendedName>
        <fullName evidence="5">glucan endo-1,3-beta-D-glucosidase</fullName>
        <ecNumber evidence="5">3.2.1.39</ecNumber>
    </recommendedName>
    <alternativeName>
        <fullName evidence="18">Endo-1,3-beta-glucanase btgC</fullName>
    </alternativeName>
    <alternativeName>
        <fullName evidence="17">Laminarinase btgC</fullName>
    </alternativeName>
</protein>
<keyword evidence="14" id="KW-0961">Cell wall biogenesis/degradation</keyword>
<keyword evidence="10" id="KW-0378">Hydrolase</keyword>
<evidence type="ECO:0000256" key="5">
    <source>
        <dbReference type="ARBA" id="ARBA00012780"/>
    </source>
</evidence>
<dbReference type="VEuPathDB" id="FungiDB:CC1G_01052"/>
<evidence type="ECO:0000256" key="13">
    <source>
        <dbReference type="ARBA" id="ARBA00023277"/>
    </source>
</evidence>
<dbReference type="Pfam" id="PF00332">
    <property type="entry name" value="Glyco_hydro_17"/>
    <property type="match status" value="1"/>
</dbReference>